<evidence type="ECO:0000313" key="2">
    <source>
        <dbReference type="Proteomes" id="UP000027265"/>
    </source>
</evidence>
<protein>
    <submittedName>
        <fullName evidence="1">Uncharacterized protein</fullName>
    </submittedName>
</protein>
<keyword evidence="2" id="KW-1185">Reference proteome</keyword>
<dbReference type="Proteomes" id="UP000027265">
    <property type="component" value="Unassembled WGS sequence"/>
</dbReference>
<gene>
    <name evidence="1" type="ORF">JAAARDRAFT_43077</name>
</gene>
<dbReference type="InParanoid" id="A0A067PDP0"/>
<dbReference type="AlphaFoldDB" id="A0A067PDP0"/>
<dbReference type="EMBL" id="KL197799">
    <property type="protein sequence ID" value="KDQ49157.1"/>
    <property type="molecule type" value="Genomic_DNA"/>
</dbReference>
<dbReference type="HOGENOM" id="CLU_2483666_0_0_1"/>
<name>A0A067PDP0_9AGAM</name>
<evidence type="ECO:0000313" key="1">
    <source>
        <dbReference type="EMBL" id="KDQ49157.1"/>
    </source>
</evidence>
<organism evidence="1 2">
    <name type="scientific">Jaapia argillacea MUCL 33604</name>
    <dbReference type="NCBI Taxonomy" id="933084"/>
    <lineage>
        <taxon>Eukaryota</taxon>
        <taxon>Fungi</taxon>
        <taxon>Dikarya</taxon>
        <taxon>Basidiomycota</taxon>
        <taxon>Agaricomycotina</taxon>
        <taxon>Agaricomycetes</taxon>
        <taxon>Agaricomycetidae</taxon>
        <taxon>Jaapiales</taxon>
        <taxon>Jaapiaceae</taxon>
        <taxon>Jaapia</taxon>
    </lineage>
</organism>
<sequence length="87" mass="10030">MTSSTRWPHQQGLILNPRNCCPTAILPSITADPNHILQDHPPQLSEINWSFVATTSILRFKYLPISTDYVCIHPIQILLQFYDWLTP</sequence>
<accession>A0A067PDP0</accession>
<reference evidence="2" key="1">
    <citation type="journal article" date="2014" name="Proc. Natl. Acad. Sci. U.S.A.">
        <title>Extensive sampling of basidiomycete genomes demonstrates inadequacy of the white-rot/brown-rot paradigm for wood decay fungi.</title>
        <authorList>
            <person name="Riley R."/>
            <person name="Salamov A.A."/>
            <person name="Brown D.W."/>
            <person name="Nagy L.G."/>
            <person name="Floudas D."/>
            <person name="Held B.W."/>
            <person name="Levasseur A."/>
            <person name="Lombard V."/>
            <person name="Morin E."/>
            <person name="Otillar R."/>
            <person name="Lindquist E.A."/>
            <person name="Sun H."/>
            <person name="LaButti K.M."/>
            <person name="Schmutz J."/>
            <person name="Jabbour D."/>
            <person name="Luo H."/>
            <person name="Baker S.E."/>
            <person name="Pisabarro A.G."/>
            <person name="Walton J.D."/>
            <person name="Blanchette R.A."/>
            <person name="Henrissat B."/>
            <person name="Martin F."/>
            <person name="Cullen D."/>
            <person name="Hibbett D.S."/>
            <person name="Grigoriev I.V."/>
        </authorList>
    </citation>
    <scope>NUCLEOTIDE SEQUENCE [LARGE SCALE GENOMIC DNA]</scope>
    <source>
        <strain evidence="2">MUCL 33604</strain>
    </source>
</reference>
<proteinExistence type="predicted"/>